<dbReference type="SUPFAM" id="SSF56112">
    <property type="entry name" value="Protein kinase-like (PK-like)"/>
    <property type="match status" value="1"/>
</dbReference>
<dbReference type="PANTHER" id="PTHR39441:SF1">
    <property type="entry name" value="DUF2252 DOMAIN-CONTAINING PROTEIN"/>
    <property type="match status" value="1"/>
</dbReference>
<comment type="caution">
    <text evidence="1">The sequence shown here is derived from an EMBL/GenBank/DDBJ whole genome shotgun (WGS) entry which is preliminary data.</text>
</comment>
<evidence type="ECO:0008006" key="3">
    <source>
        <dbReference type="Google" id="ProtNLM"/>
    </source>
</evidence>
<dbReference type="Pfam" id="PF10009">
    <property type="entry name" value="DUF2252"/>
    <property type="match status" value="1"/>
</dbReference>
<accession>A0A246RKV2</accession>
<dbReference type="AlphaFoldDB" id="A0A246RKV2"/>
<dbReference type="Proteomes" id="UP000197174">
    <property type="component" value="Unassembled WGS sequence"/>
</dbReference>
<name>A0A246RKV2_9ACTN</name>
<dbReference type="OrthoDB" id="1491115at2"/>
<keyword evidence="2" id="KW-1185">Reference proteome</keyword>
<reference evidence="1 2" key="1">
    <citation type="submission" date="2017-03" db="EMBL/GenBank/DDBJ databases">
        <title>Whole genome sequence of Micromonospora wenchangensis, isolated from mangrove soil.</title>
        <authorList>
            <person name="Yang H."/>
        </authorList>
    </citation>
    <scope>NUCLEOTIDE SEQUENCE [LARGE SCALE GENOMIC DNA]</scope>
    <source>
        <strain evidence="1 2">CCTCC AA 2012002</strain>
    </source>
</reference>
<protein>
    <recommendedName>
        <fullName evidence="3">DUF2252 domain-containing protein</fullName>
    </recommendedName>
</protein>
<dbReference type="EMBL" id="MZMV01000025">
    <property type="protein sequence ID" value="OWV06328.1"/>
    <property type="molecule type" value="Genomic_DNA"/>
</dbReference>
<dbReference type="RefSeq" id="WP_088644752.1">
    <property type="nucleotide sequence ID" value="NZ_CBDRBW010000012.1"/>
</dbReference>
<organism evidence="1 2">
    <name type="scientific">Micromonospora wenchangensis</name>
    <dbReference type="NCBI Taxonomy" id="1185415"/>
    <lineage>
        <taxon>Bacteria</taxon>
        <taxon>Bacillati</taxon>
        <taxon>Actinomycetota</taxon>
        <taxon>Actinomycetes</taxon>
        <taxon>Micromonosporales</taxon>
        <taxon>Micromonosporaceae</taxon>
        <taxon>Micromonospora</taxon>
    </lineage>
</organism>
<gene>
    <name evidence="1" type="ORF">B5D80_16420</name>
</gene>
<evidence type="ECO:0000313" key="1">
    <source>
        <dbReference type="EMBL" id="OWV06328.1"/>
    </source>
</evidence>
<dbReference type="PANTHER" id="PTHR39441">
    <property type="entry name" value="DUF2252 DOMAIN-CONTAINING PROTEIN"/>
    <property type="match status" value="1"/>
</dbReference>
<dbReference type="InterPro" id="IPR011009">
    <property type="entry name" value="Kinase-like_dom_sf"/>
</dbReference>
<sequence length="438" mass="48022">MTDSVDRRSAFIVDVLTEEFGASMALDPAAFRRKFRKMAASPFAFYRGSAALFYADQRGDFADDAFLDEQTSRVWIHGDLHAENFGTYMNASGHLVFNVNDFDEAYVGPFSWDLKRLAASVALIGYAKALSDRVIGDLVTGLARSYLTELRAIAAGGDDAIGSITLDNADGVLRRVLQEARLNTRVDLLAAQTTVDNYERRFSLGDGVFEIDAETRKKVCAAFTAYLDTLPESTARLRPVATQIKDVVLRKGVGIGSAGLPSYNLLLEGHTEALENDVVIYMKQAQVPAVARHIDDERVRGYFRHQGHRTAESQRALQAHADPWLGFTELDGAGQLVAEVSPYAADLDWSDVNEPEELAGVLADLGRAVARMHSVADDESSHDLVDYSTEEAIVAAIGDDTDGFVGHLVEFAHAYGVRARTDHQLFVDLFRNGRLPGI</sequence>
<evidence type="ECO:0000313" key="2">
    <source>
        <dbReference type="Proteomes" id="UP000197174"/>
    </source>
</evidence>
<proteinExistence type="predicted"/>
<dbReference type="InterPro" id="IPR018721">
    <property type="entry name" value="DUF2252"/>
</dbReference>